<dbReference type="GO" id="GO:0006366">
    <property type="term" value="P:transcription by RNA polymerase II"/>
    <property type="evidence" value="ECO:0007669"/>
    <property type="project" value="TreeGrafter"/>
</dbReference>
<reference evidence="4 5" key="1">
    <citation type="submission" date="2014-05" db="EMBL/GenBank/DDBJ databases">
        <title>Draft genome sequence of a rare smut relative, Tilletiaria anomala UBC 951.</title>
        <authorList>
            <consortium name="DOE Joint Genome Institute"/>
            <person name="Toome M."/>
            <person name="Kuo A."/>
            <person name="Henrissat B."/>
            <person name="Lipzen A."/>
            <person name="Tritt A."/>
            <person name="Yoshinaga Y."/>
            <person name="Zane M."/>
            <person name="Barry K."/>
            <person name="Grigoriev I.V."/>
            <person name="Spatafora J.W."/>
            <person name="Aimea M.C."/>
        </authorList>
    </citation>
    <scope>NUCLEOTIDE SEQUENCE [LARGE SCALE GENOMIC DNA]</scope>
    <source>
        <strain evidence="4 5">UBC 951</strain>
    </source>
</reference>
<dbReference type="InParanoid" id="A0A066WHC7"/>
<evidence type="ECO:0000259" key="3">
    <source>
        <dbReference type="Pfam" id="PF06244"/>
    </source>
</evidence>
<protein>
    <submittedName>
        <fullName evidence="4">DUF1014-domain-containing protein</fullName>
    </submittedName>
</protein>
<proteinExistence type="inferred from homology"/>
<sequence>MISSLSASNIDDAIDAIDLATEKTWDKAAMGSKAAQIDSHPERRFKAAFEAYKERETPNVKKEHPGLRKTQVDDILYKQFQKAPENPFNQLTVAYDAGKTEKMAALQATREETAKRLGS</sequence>
<accession>A0A066WHC7</accession>
<comment type="similarity">
    <text evidence="1">Belongs to the CCDC124 family.</text>
</comment>
<dbReference type="HOGENOM" id="CLU_141197_0_0_1"/>
<dbReference type="RefSeq" id="XP_013246216.1">
    <property type="nucleotide sequence ID" value="XM_013390762.1"/>
</dbReference>
<dbReference type="PANTHER" id="PTHR21680">
    <property type="entry name" value="COILED-COIL DOMAIN-CONTAINING PROTEIN 124"/>
    <property type="match status" value="1"/>
</dbReference>
<name>A0A066WHC7_TILAU</name>
<feature type="domain" description="Coiled-coil" evidence="3">
    <location>
        <begin position="4"/>
        <end position="90"/>
    </location>
</feature>
<dbReference type="GO" id="GO:0005634">
    <property type="term" value="C:nucleus"/>
    <property type="evidence" value="ECO:0007669"/>
    <property type="project" value="TreeGrafter"/>
</dbReference>
<dbReference type="PANTHER" id="PTHR21680:SF0">
    <property type="entry name" value="COILED-COIL DOMAIN-CONTAINING PROTEIN 124"/>
    <property type="match status" value="1"/>
</dbReference>
<dbReference type="Pfam" id="PF06244">
    <property type="entry name" value="Ccdc124"/>
    <property type="match status" value="1"/>
</dbReference>
<dbReference type="FunCoup" id="A0A066WHC7">
    <property type="interactions" value="172"/>
</dbReference>
<dbReference type="STRING" id="1037660.A0A066WHC7"/>
<evidence type="ECO:0000313" key="5">
    <source>
        <dbReference type="Proteomes" id="UP000027361"/>
    </source>
</evidence>
<dbReference type="InterPro" id="IPR010422">
    <property type="entry name" value="Ccdc124/Oxs1"/>
</dbReference>
<dbReference type="EMBL" id="JMSN01000002">
    <property type="protein sequence ID" value="KDN53377.1"/>
    <property type="molecule type" value="Genomic_DNA"/>
</dbReference>
<dbReference type="Proteomes" id="UP000027361">
    <property type="component" value="Unassembled WGS sequence"/>
</dbReference>
<dbReference type="AlphaFoldDB" id="A0A066WHC7"/>
<dbReference type="OMA" id="ERETPNV"/>
<evidence type="ECO:0000313" key="4">
    <source>
        <dbReference type="EMBL" id="KDN53377.1"/>
    </source>
</evidence>
<evidence type="ECO:0000256" key="2">
    <source>
        <dbReference type="ARBA" id="ARBA00023054"/>
    </source>
</evidence>
<organism evidence="4 5">
    <name type="scientific">Tilletiaria anomala (strain ATCC 24038 / CBS 436.72 / UBC 951)</name>
    <dbReference type="NCBI Taxonomy" id="1037660"/>
    <lineage>
        <taxon>Eukaryota</taxon>
        <taxon>Fungi</taxon>
        <taxon>Dikarya</taxon>
        <taxon>Basidiomycota</taxon>
        <taxon>Ustilaginomycotina</taxon>
        <taxon>Exobasidiomycetes</taxon>
        <taxon>Georgefischeriales</taxon>
        <taxon>Tilletiariaceae</taxon>
        <taxon>Tilletiaria</taxon>
    </lineage>
</organism>
<dbReference type="GO" id="GO:0003713">
    <property type="term" value="F:transcription coactivator activity"/>
    <property type="evidence" value="ECO:0007669"/>
    <property type="project" value="TreeGrafter"/>
</dbReference>
<keyword evidence="2" id="KW-0175">Coiled coil</keyword>
<dbReference type="GeneID" id="25262222"/>
<dbReference type="InterPro" id="IPR054414">
    <property type="entry name" value="Ccdc124/Oxs1_C"/>
</dbReference>
<dbReference type="OrthoDB" id="76412at2759"/>
<evidence type="ECO:0000256" key="1">
    <source>
        <dbReference type="ARBA" id="ARBA00008296"/>
    </source>
</evidence>
<comment type="caution">
    <text evidence="4">The sequence shown here is derived from an EMBL/GenBank/DDBJ whole genome shotgun (WGS) entry which is preliminary data.</text>
</comment>
<gene>
    <name evidence="4" type="ORF">K437DRAFT_219115</name>
</gene>
<keyword evidence="5" id="KW-1185">Reference proteome</keyword>